<sequence length="295" mass="31278">MPPCVVLQHRPAAWITKKRQLPLSIFAAAVLTKEGLLEMKDLIFKDSDMMRDPKDPVSGALLGCYDVIGGITLGLAAGPIELGKQASPLLKSSNHSRKNSEAQMEKSDAATSASTKSIPQAAGKVALGAAKGLGRVVTTGLKSPALIMHSVTRGFHNLPKAYGEEVRVYENVTGLRSGLLVSAKSFGHGLGDGLRDFATKPIDGAEKNGIIGFGTGLATGIANLAFKPTAGACGLVGYSSVGVYKSIRKIGASKKENPADVARKLGEDEYQQSTDADRLFVVRLWCQIQMRMRID</sequence>
<reference evidence="2 3" key="1">
    <citation type="journal article" date="2012" name="PLoS Pathog.">
        <title>Diverse lifestyles and strategies of plant pathogenesis encoded in the genomes of eighteen Dothideomycetes fungi.</title>
        <authorList>
            <person name="Ohm R.A."/>
            <person name="Feau N."/>
            <person name="Henrissat B."/>
            <person name="Schoch C.L."/>
            <person name="Horwitz B.A."/>
            <person name="Barry K.W."/>
            <person name="Condon B.J."/>
            <person name="Copeland A.C."/>
            <person name="Dhillon B."/>
            <person name="Glaser F."/>
            <person name="Hesse C.N."/>
            <person name="Kosti I."/>
            <person name="LaButti K."/>
            <person name="Lindquist E.A."/>
            <person name="Lucas S."/>
            <person name="Salamov A.A."/>
            <person name="Bradshaw R.E."/>
            <person name="Ciuffetti L."/>
            <person name="Hamelin R.C."/>
            <person name="Kema G.H.J."/>
            <person name="Lawrence C."/>
            <person name="Scott J.A."/>
            <person name="Spatafora J.W."/>
            <person name="Turgeon B.G."/>
            <person name="de Wit P.J.G.M."/>
            <person name="Zhong S."/>
            <person name="Goodwin S.B."/>
            <person name="Grigoriev I.V."/>
        </authorList>
    </citation>
    <scope>NUCLEOTIDE SEQUENCE [LARGE SCALE GENOMIC DNA]</scope>
    <source>
        <strain evidence="3">28A</strain>
    </source>
</reference>
<protein>
    <submittedName>
        <fullName evidence="2">Uncharacterized protein</fullName>
    </submittedName>
</protein>
<dbReference type="eggNOG" id="ENOG502SUXE">
    <property type="taxonomic scope" value="Eukaryota"/>
</dbReference>
<keyword evidence="3" id="KW-1185">Reference proteome</keyword>
<dbReference type="OrthoDB" id="428159at2759"/>
<dbReference type="GeneID" id="19398145"/>
<feature type="compositionally biased region" description="Basic and acidic residues" evidence="1">
    <location>
        <begin position="98"/>
        <end position="108"/>
    </location>
</feature>
<dbReference type="AlphaFoldDB" id="R0IMY6"/>
<gene>
    <name evidence="2" type="ORF">SETTUDRAFT_161358</name>
</gene>
<evidence type="ECO:0000313" key="2">
    <source>
        <dbReference type="EMBL" id="EOA86126.1"/>
    </source>
</evidence>
<name>R0IMY6_EXST2</name>
<dbReference type="HOGENOM" id="CLU_804459_0_0_1"/>
<dbReference type="Proteomes" id="UP000016935">
    <property type="component" value="Unassembled WGS sequence"/>
</dbReference>
<accession>R0IMY6</accession>
<proteinExistence type="predicted"/>
<reference evidence="2 3" key="2">
    <citation type="journal article" date="2013" name="PLoS Genet.">
        <title>Comparative genome structure, secondary metabolite, and effector coding capacity across Cochliobolus pathogens.</title>
        <authorList>
            <person name="Condon B.J."/>
            <person name="Leng Y."/>
            <person name="Wu D."/>
            <person name="Bushley K.E."/>
            <person name="Ohm R.A."/>
            <person name="Otillar R."/>
            <person name="Martin J."/>
            <person name="Schackwitz W."/>
            <person name="Grimwood J."/>
            <person name="MohdZainudin N."/>
            <person name="Xue C."/>
            <person name="Wang R."/>
            <person name="Manning V.A."/>
            <person name="Dhillon B."/>
            <person name="Tu Z.J."/>
            <person name="Steffenson B.J."/>
            <person name="Salamov A."/>
            <person name="Sun H."/>
            <person name="Lowry S."/>
            <person name="LaButti K."/>
            <person name="Han J."/>
            <person name="Copeland A."/>
            <person name="Lindquist E."/>
            <person name="Barry K."/>
            <person name="Schmutz J."/>
            <person name="Baker S.E."/>
            <person name="Ciuffetti L.M."/>
            <person name="Grigoriev I.V."/>
            <person name="Zhong S."/>
            <person name="Turgeon B.G."/>
        </authorList>
    </citation>
    <scope>NUCLEOTIDE SEQUENCE [LARGE SCALE GENOMIC DNA]</scope>
    <source>
        <strain evidence="3">28A</strain>
    </source>
</reference>
<evidence type="ECO:0000313" key="3">
    <source>
        <dbReference type="Proteomes" id="UP000016935"/>
    </source>
</evidence>
<dbReference type="RefSeq" id="XP_008026142.1">
    <property type="nucleotide sequence ID" value="XM_008027951.1"/>
</dbReference>
<organism evidence="2 3">
    <name type="scientific">Exserohilum turcicum (strain 28A)</name>
    <name type="common">Northern leaf blight fungus</name>
    <name type="synonym">Setosphaeria turcica</name>
    <dbReference type="NCBI Taxonomy" id="671987"/>
    <lineage>
        <taxon>Eukaryota</taxon>
        <taxon>Fungi</taxon>
        <taxon>Dikarya</taxon>
        <taxon>Ascomycota</taxon>
        <taxon>Pezizomycotina</taxon>
        <taxon>Dothideomycetes</taxon>
        <taxon>Pleosporomycetidae</taxon>
        <taxon>Pleosporales</taxon>
        <taxon>Pleosporineae</taxon>
        <taxon>Pleosporaceae</taxon>
        <taxon>Exserohilum</taxon>
    </lineage>
</organism>
<dbReference type="EMBL" id="KB908604">
    <property type="protein sequence ID" value="EOA86126.1"/>
    <property type="molecule type" value="Genomic_DNA"/>
</dbReference>
<feature type="region of interest" description="Disordered" evidence="1">
    <location>
        <begin position="91"/>
        <end position="115"/>
    </location>
</feature>
<dbReference type="STRING" id="671987.R0IMY6"/>
<evidence type="ECO:0000256" key="1">
    <source>
        <dbReference type="SAM" id="MobiDB-lite"/>
    </source>
</evidence>